<keyword evidence="3" id="KW-1003">Cell membrane</keyword>
<feature type="transmembrane region" description="Helical" evidence="8">
    <location>
        <begin position="223"/>
        <end position="242"/>
    </location>
</feature>
<keyword evidence="4" id="KW-0997">Cell inner membrane</keyword>
<keyword evidence="2" id="KW-0813">Transport</keyword>
<keyword evidence="5 8" id="KW-0812">Transmembrane</keyword>
<comment type="subcellular location">
    <subcellularLocation>
        <location evidence="1">Cell membrane</location>
        <topology evidence="1">Multi-pass membrane protein</topology>
    </subcellularLocation>
</comment>
<feature type="transmembrane region" description="Helical" evidence="8">
    <location>
        <begin position="31"/>
        <end position="50"/>
    </location>
</feature>
<evidence type="ECO:0000256" key="6">
    <source>
        <dbReference type="ARBA" id="ARBA00022989"/>
    </source>
</evidence>
<evidence type="ECO:0000256" key="3">
    <source>
        <dbReference type="ARBA" id="ARBA00022475"/>
    </source>
</evidence>
<sequence length="305" mass="31424">MLVPALIIVLVFFFAILAPAFLTLPNWKSLLLNNFSILAITAVSMTFVVASGGIDLSVGTALDFSGLALVLALNHGYSPAAAIVLALLAGLLAGAFNALLTGYLRITPFLATLGTLFIGTSTQQLLSNGGQPIYIDHAAQLNTVGTSLLGIPLPIFLALLLAAVAAVVLGKTSYGRLLTATGLQPAVVRYTGLSARWITGSVFVVAAFLAAVAGILLTTTVSSYVPLSGNAFLMNAIGATFIGTTLNRSGRANVLGTLAGVLFLNIVANGLLLIGWSFFWQQVATGGFILLVLMISFGARRGGAV</sequence>
<reference evidence="10" key="1">
    <citation type="journal article" date="2017" name="Biotechnol. Biofuels">
        <title>Evaluation of environmental bacterial communities as a factor affecting the growth of duckweed Lemna minor.</title>
        <authorList>
            <person name="Ishizawa H."/>
            <person name="Kuroda M."/>
            <person name="Morikawa M."/>
            <person name="Ike M."/>
        </authorList>
    </citation>
    <scope>NUCLEOTIDE SEQUENCE [LARGE SCALE GENOMIC DNA]</scope>
    <source>
        <strain evidence="10">H3</strain>
    </source>
</reference>
<name>A0A3G9GCI0_9NEIS</name>
<organism evidence="9 10">
    <name type="scientific">Aquitalea magnusonii</name>
    <dbReference type="NCBI Taxonomy" id="332411"/>
    <lineage>
        <taxon>Bacteria</taxon>
        <taxon>Pseudomonadati</taxon>
        <taxon>Pseudomonadota</taxon>
        <taxon>Betaproteobacteria</taxon>
        <taxon>Neisseriales</taxon>
        <taxon>Chromobacteriaceae</taxon>
        <taxon>Aquitalea</taxon>
    </lineage>
</organism>
<feature type="transmembrane region" description="Helical" evidence="8">
    <location>
        <begin position="254"/>
        <end position="273"/>
    </location>
</feature>
<dbReference type="InterPro" id="IPR001851">
    <property type="entry name" value="ABC_transp_permease"/>
</dbReference>
<keyword evidence="6 8" id="KW-1133">Transmembrane helix</keyword>
<protein>
    <submittedName>
        <fullName evidence="9">Putative transmembrane sugar transport protein</fullName>
    </submittedName>
</protein>
<dbReference type="Pfam" id="PF02653">
    <property type="entry name" value="BPD_transp_2"/>
    <property type="match status" value="1"/>
</dbReference>
<evidence type="ECO:0000256" key="7">
    <source>
        <dbReference type="ARBA" id="ARBA00023136"/>
    </source>
</evidence>
<dbReference type="PANTHER" id="PTHR32196:SF21">
    <property type="entry name" value="ABC TRANSPORTER PERMEASE PROTEIN YPHD-RELATED"/>
    <property type="match status" value="1"/>
</dbReference>
<evidence type="ECO:0000256" key="5">
    <source>
        <dbReference type="ARBA" id="ARBA00022692"/>
    </source>
</evidence>
<keyword evidence="10" id="KW-1185">Reference proteome</keyword>
<dbReference type="EMBL" id="AP018823">
    <property type="protein sequence ID" value="BBF85155.1"/>
    <property type="molecule type" value="Genomic_DNA"/>
</dbReference>
<evidence type="ECO:0000256" key="1">
    <source>
        <dbReference type="ARBA" id="ARBA00004651"/>
    </source>
</evidence>
<dbReference type="PANTHER" id="PTHR32196">
    <property type="entry name" value="ABC TRANSPORTER PERMEASE PROTEIN YPHD-RELATED-RELATED"/>
    <property type="match status" value="1"/>
</dbReference>
<gene>
    <name evidence="9" type="ORF">DLM_1536</name>
</gene>
<evidence type="ECO:0000256" key="4">
    <source>
        <dbReference type="ARBA" id="ARBA00022519"/>
    </source>
</evidence>
<feature type="transmembrane region" description="Helical" evidence="8">
    <location>
        <begin position="197"/>
        <end position="217"/>
    </location>
</feature>
<feature type="transmembrane region" description="Helical" evidence="8">
    <location>
        <begin position="279"/>
        <end position="299"/>
    </location>
</feature>
<feature type="transmembrane region" description="Helical" evidence="8">
    <location>
        <begin position="151"/>
        <end position="169"/>
    </location>
</feature>
<reference evidence="9 10" key="2">
    <citation type="journal article" date="2017" name="Genome Announc.">
        <title>Draft genome sequence of Aquitalea magnusonii strain H3, a plant growth-promoting bacterium of duckweed Lemna minor.</title>
        <authorList>
            <person name="Ishizawa H."/>
            <person name="Kuroda M."/>
            <person name="Ike M."/>
        </authorList>
    </citation>
    <scope>NUCLEOTIDE SEQUENCE [LARGE SCALE GENOMIC DNA]</scope>
    <source>
        <strain evidence="9 10">H3</strain>
    </source>
</reference>
<dbReference type="Proteomes" id="UP000198290">
    <property type="component" value="Chromosome"/>
</dbReference>
<feature type="transmembrane region" description="Helical" evidence="8">
    <location>
        <begin position="6"/>
        <end position="24"/>
    </location>
</feature>
<accession>A0A3G9GCI0</accession>
<evidence type="ECO:0000313" key="10">
    <source>
        <dbReference type="Proteomes" id="UP000198290"/>
    </source>
</evidence>
<keyword evidence="7 8" id="KW-0472">Membrane</keyword>
<dbReference type="GO" id="GO:0022857">
    <property type="term" value="F:transmembrane transporter activity"/>
    <property type="evidence" value="ECO:0007669"/>
    <property type="project" value="InterPro"/>
</dbReference>
<dbReference type="GO" id="GO:0005886">
    <property type="term" value="C:plasma membrane"/>
    <property type="evidence" value="ECO:0007669"/>
    <property type="project" value="UniProtKB-SubCell"/>
</dbReference>
<evidence type="ECO:0000256" key="2">
    <source>
        <dbReference type="ARBA" id="ARBA00022448"/>
    </source>
</evidence>
<proteinExistence type="predicted"/>
<keyword evidence="9" id="KW-0762">Sugar transport</keyword>
<reference evidence="10" key="3">
    <citation type="journal article" date="2017" name="Plant Physiol. Biochem.">
        <title>Differential oxidative and antioxidative response of duckweed Lemna minor toward plant growth promoting/inhibiting bacteria.</title>
        <authorList>
            <person name="Ishizawa H."/>
            <person name="Kuroda M."/>
            <person name="Morikawa M."/>
            <person name="Ike M."/>
        </authorList>
    </citation>
    <scope>NUCLEOTIDE SEQUENCE [LARGE SCALE GENOMIC DNA]</scope>
    <source>
        <strain evidence="10">H3</strain>
    </source>
</reference>
<feature type="transmembrane region" description="Helical" evidence="8">
    <location>
        <begin position="80"/>
        <end position="100"/>
    </location>
</feature>
<dbReference type="KEGG" id="amah:DLM_1536"/>
<evidence type="ECO:0000313" key="9">
    <source>
        <dbReference type="EMBL" id="BBF85155.1"/>
    </source>
</evidence>
<dbReference type="AlphaFoldDB" id="A0A3G9GCI0"/>
<evidence type="ECO:0000256" key="8">
    <source>
        <dbReference type="SAM" id="Phobius"/>
    </source>
</evidence>
<dbReference type="CDD" id="cd06579">
    <property type="entry name" value="TM_PBP1_transp_AraH_like"/>
    <property type="match status" value="1"/>
</dbReference>